<dbReference type="AlphaFoldDB" id="A0A439CQU9"/>
<feature type="region of interest" description="Disordered" evidence="1">
    <location>
        <begin position="89"/>
        <end position="115"/>
    </location>
</feature>
<name>A0A439CQU9_9PEZI</name>
<feature type="compositionally biased region" description="Basic and acidic residues" evidence="1">
    <location>
        <begin position="39"/>
        <end position="50"/>
    </location>
</feature>
<dbReference type="InterPro" id="IPR024079">
    <property type="entry name" value="MetalloPept_cat_dom_sf"/>
</dbReference>
<organism evidence="2 3">
    <name type="scientific">Xylaria grammica</name>
    <dbReference type="NCBI Taxonomy" id="363999"/>
    <lineage>
        <taxon>Eukaryota</taxon>
        <taxon>Fungi</taxon>
        <taxon>Dikarya</taxon>
        <taxon>Ascomycota</taxon>
        <taxon>Pezizomycotina</taxon>
        <taxon>Sordariomycetes</taxon>
        <taxon>Xylariomycetidae</taxon>
        <taxon>Xylariales</taxon>
        <taxon>Xylariaceae</taxon>
        <taxon>Xylaria</taxon>
    </lineage>
</organism>
<dbReference type="EMBL" id="RYZI01000554">
    <property type="protein sequence ID" value="RWA04527.1"/>
    <property type="molecule type" value="Genomic_DNA"/>
</dbReference>
<gene>
    <name evidence="2" type="ORF">EKO27_g10579</name>
</gene>
<proteinExistence type="predicted"/>
<evidence type="ECO:0000313" key="3">
    <source>
        <dbReference type="Proteomes" id="UP000286045"/>
    </source>
</evidence>
<reference evidence="2 3" key="1">
    <citation type="submission" date="2018-12" db="EMBL/GenBank/DDBJ databases">
        <title>Draft genome sequence of Xylaria grammica IHI A82.</title>
        <authorList>
            <person name="Buettner E."/>
            <person name="Kellner H."/>
        </authorList>
    </citation>
    <scope>NUCLEOTIDE SEQUENCE [LARGE SCALE GENOMIC DNA]</scope>
    <source>
        <strain evidence="2 3">IHI A82</strain>
    </source>
</reference>
<feature type="region of interest" description="Disordered" evidence="1">
    <location>
        <begin position="1"/>
        <end position="67"/>
    </location>
</feature>
<dbReference type="GO" id="GO:0008237">
    <property type="term" value="F:metallopeptidase activity"/>
    <property type="evidence" value="ECO:0007669"/>
    <property type="project" value="InterPro"/>
</dbReference>
<accession>A0A439CQU9</accession>
<keyword evidence="3" id="KW-1185">Reference proteome</keyword>
<comment type="caution">
    <text evidence="2">The sequence shown here is derived from an EMBL/GenBank/DDBJ whole genome shotgun (WGS) entry which is preliminary data.</text>
</comment>
<dbReference type="STRING" id="363999.A0A439CQU9"/>
<sequence>MEILFYSSASPSFADGSVSSRGDEPGPSTDPTELEQPGQEERRTPFGDKDSCDDDNPPFSHTVDSLSAAKTEPGELLYCVGGASLAEEESPRTPFAGHVGHSDGAPGSDHGHGITIRQNYAPWTEPLGEQSSGDSKINPLEDVKFYCLTQGCTGRGSTHLRLHIDGNRTISRWRLGSEIRYTVDYNSFLAKGRSRADADHALRSLQDALAVWSAFDIGIRFIFIEPNTGPVTFELRYDREPLYGPANLRSYVLAASFFPVHKVSDLELCVYDISFDPSLRPHMTKTFLHEVAHILGGRHEDAAEAEQDEPSVQLGLPNKDSVLVTDRHPSAIWLHWKDIRWFQEFMAFPEGHVVGGFPISSITP</sequence>
<dbReference type="Gene3D" id="3.40.390.10">
    <property type="entry name" value="Collagenase (Catalytic Domain)"/>
    <property type="match status" value="1"/>
</dbReference>
<evidence type="ECO:0008006" key="4">
    <source>
        <dbReference type="Google" id="ProtNLM"/>
    </source>
</evidence>
<evidence type="ECO:0000313" key="2">
    <source>
        <dbReference type="EMBL" id="RWA04527.1"/>
    </source>
</evidence>
<dbReference type="Proteomes" id="UP000286045">
    <property type="component" value="Unassembled WGS sequence"/>
</dbReference>
<protein>
    <recommendedName>
        <fullName evidence="4">Peptidase metallopeptidase domain-containing protein</fullName>
    </recommendedName>
</protein>
<dbReference type="SUPFAM" id="SSF55486">
    <property type="entry name" value="Metalloproteases ('zincins'), catalytic domain"/>
    <property type="match status" value="1"/>
</dbReference>
<evidence type="ECO:0000256" key="1">
    <source>
        <dbReference type="SAM" id="MobiDB-lite"/>
    </source>
</evidence>